<comment type="similarity">
    <text evidence="2 3">Belongs to the LOG family.</text>
</comment>
<dbReference type="Pfam" id="PF03641">
    <property type="entry name" value="Lysine_decarbox"/>
    <property type="match status" value="1"/>
</dbReference>
<proteinExistence type="inferred from homology"/>
<dbReference type="EMBL" id="QRVA01000029">
    <property type="protein sequence ID" value="RGS13551.1"/>
    <property type="molecule type" value="Genomic_DNA"/>
</dbReference>
<dbReference type="GO" id="GO:0008714">
    <property type="term" value="F:AMP nucleosidase activity"/>
    <property type="evidence" value="ECO:0007669"/>
    <property type="project" value="UniProtKB-EC"/>
</dbReference>
<protein>
    <recommendedName>
        <fullName evidence="3">Cytokinin riboside 5'-monophosphate phosphoribohydrolase</fullName>
        <ecNumber evidence="3">3.2.2.n1</ecNumber>
    </recommendedName>
</protein>
<dbReference type="InterPro" id="IPR031100">
    <property type="entry name" value="LOG_fam"/>
</dbReference>
<evidence type="ECO:0000256" key="1">
    <source>
        <dbReference type="ARBA" id="ARBA00000274"/>
    </source>
</evidence>
<keyword evidence="3" id="KW-0378">Hydrolase</keyword>
<evidence type="ECO:0000256" key="2">
    <source>
        <dbReference type="ARBA" id="ARBA00006763"/>
    </source>
</evidence>
<comment type="catalytic activity">
    <reaction evidence="1">
        <text>AMP + H2O = D-ribose 5-phosphate + adenine</text>
        <dbReference type="Rhea" id="RHEA:20129"/>
        <dbReference type="ChEBI" id="CHEBI:15377"/>
        <dbReference type="ChEBI" id="CHEBI:16708"/>
        <dbReference type="ChEBI" id="CHEBI:78346"/>
        <dbReference type="ChEBI" id="CHEBI:456215"/>
        <dbReference type="EC" id="3.2.2.4"/>
    </reaction>
</comment>
<dbReference type="InterPro" id="IPR005269">
    <property type="entry name" value="LOG"/>
</dbReference>
<dbReference type="GO" id="GO:0009691">
    <property type="term" value="P:cytokinin biosynthetic process"/>
    <property type="evidence" value="ECO:0007669"/>
    <property type="project" value="UniProtKB-UniRule"/>
</dbReference>
<dbReference type="EC" id="3.2.2.n1" evidence="3"/>
<dbReference type="PANTHER" id="PTHR31223:SF70">
    <property type="entry name" value="LOG FAMILY PROTEIN YJL055W"/>
    <property type="match status" value="1"/>
</dbReference>
<dbReference type="PANTHER" id="PTHR31223">
    <property type="entry name" value="LOG FAMILY PROTEIN YJL055W"/>
    <property type="match status" value="1"/>
</dbReference>
<comment type="caution">
    <text evidence="4">The sequence shown here is derived from an EMBL/GenBank/DDBJ whole genome shotgun (WGS) entry which is preliminary data.</text>
</comment>
<dbReference type="NCBIfam" id="TIGR00730">
    <property type="entry name" value="Rossman fold protein, TIGR00730 family"/>
    <property type="match status" value="1"/>
</dbReference>
<name>A0A3E5DXC3_9BACT</name>
<dbReference type="GO" id="GO:0005829">
    <property type="term" value="C:cytosol"/>
    <property type="evidence" value="ECO:0007669"/>
    <property type="project" value="TreeGrafter"/>
</dbReference>
<reference evidence="4 5" key="1">
    <citation type="submission" date="2018-08" db="EMBL/GenBank/DDBJ databases">
        <title>A genome reference for cultivated species of the human gut microbiota.</title>
        <authorList>
            <person name="Zou Y."/>
            <person name="Xue W."/>
            <person name="Luo G."/>
        </authorList>
    </citation>
    <scope>NUCLEOTIDE SEQUENCE [LARGE SCALE GENOMIC DNA]</scope>
    <source>
        <strain evidence="4 5">AF24-12</strain>
    </source>
</reference>
<evidence type="ECO:0000313" key="4">
    <source>
        <dbReference type="EMBL" id="RGS13551.1"/>
    </source>
</evidence>
<sequence>MKIAVFCSANKNIDPDFFTLTEEMGKWMAENGHDLVFGGCNSGLMDCIGKAVKANGGRTIGVVPTLVERGGRTFPDLDIEIPCDNLSDRKDLMLAQSDIFVALPGGIGTLDEIFTIAAAHTIGYHHKMVILYNMKGFWNSTIALLDDMAEKSMIRGNWRDVIEVADNLEELKAIVENSH</sequence>
<accession>A0A3E5DXC3</accession>
<evidence type="ECO:0000313" key="5">
    <source>
        <dbReference type="Proteomes" id="UP000283872"/>
    </source>
</evidence>
<organism evidence="4 5">
    <name type="scientific">Segatella copri</name>
    <dbReference type="NCBI Taxonomy" id="165179"/>
    <lineage>
        <taxon>Bacteria</taxon>
        <taxon>Pseudomonadati</taxon>
        <taxon>Bacteroidota</taxon>
        <taxon>Bacteroidia</taxon>
        <taxon>Bacteroidales</taxon>
        <taxon>Prevotellaceae</taxon>
        <taxon>Segatella</taxon>
    </lineage>
</organism>
<keyword evidence="3" id="KW-0203">Cytokinin biosynthesis</keyword>
<gene>
    <name evidence="4" type="ORF">DWY11_11160</name>
</gene>
<dbReference type="SUPFAM" id="SSF102405">
    <property type="entry name" value="MCP/YpsA-like"/>
    <property type="match status" value="1"/>
</dbReference>
<dbReference type="Gene3D" id="3.40.50.450">
    <property type="match status" value="1"/>
</dbReference>
<dbReference type="RefSeq" id="WP_117587604.1">
    <property type="nucleotide sequence ID" value="NZ_JAHOEU010000022.1"/>
</dbReference>
<dbReference type="AlphaFoldDB" id="A0A3E5DXC3"/>
<evidence type="ECO:0000256" key="3">
    <source>
        <dbReference type="RuleBase" id="RU363015"/>
    </source>
</evidence>
<dbReference type="Proteomes" id="UP000283872">
    <property type="component" value="Unassembled WGS sequence"/>
</dbReference>